<dbReference type="EC" id="2.7.13.3" evidence="3"/>
<dbReference type="RefSeq" id="WP_024495830.1">
    <property type="nucleotide sequence ID" value="NZ_AWGA01000039.1"/>
</dbReference>
<dbReference type="CDD" id="cd00082">
    <property type="entry name" value="HisKA"/>
    <property type="match status" value="1"/>
</dbReference>
<evidence type="ECO:0000256" key="10">
    <source>
        <dbReference type="ARBA" id="ARBA00022840"/>
    </source>
</evidence>
<evidence type="ECO:0000256" key="1">
    <source>
        <dbReference type="ARBA" id="ARBA00000085"/>
    </source>
</evidence>
<comment type="subcellular location">
    <subcellularLocation>
        <location evidence="2">Cell membrane</location>
        <topology evidence="2">Multi-pass membrane protein</topology>
    </subcellularLocation>
</comment>
<dbReference type="PANTHER" id="PTHR45528:SF1">
    <property type="entry name" value="SENSOR HISTIDINE KINASE CPXA"/>
    <property type="match status" value="1"/>
</dbReference>
<keyword evidence="7 14" id="KW-0812">Transmembrane</keyword>
<dbReference type="InterPro" id="IPR003594">
    <property type="entry name" value="HATPase_dom"/>
</dbReference>
<evidence type="ECO:0000256" key="3">
    <source>
        <dbReference type="ARBA" id="ARBA00012438"/>
    </source>
</evidence>
<dbReference type="Gene3D" id="1.10.287.130">
    <property type="match status" value="1"/>
</dbReference>
<dbReference type="PRINTS" id="PR00344">
    <property type="entry name" value="BCTRLSENSOR"/>
</dbReference>
<dbReference type="PROSITE" id="PS50885">
    <property type="entry name" value="HAMP"/>
    <property type="match status" value="1"/>
</dbReference>
<keyword evidence="13 14" id="KW-0472">Membrane</keyword>
<dbReference type="SMART" id="SM00388">
    <property type="entry name" value="HisKA"/>
    <property type="match status" value="1"/>
</dbReference>
<evidence type="ECO:0000313" key="18">
    <source>
        <dbReference type="Proteomes" id="UP000506160"/>
    </source>
</evidence>
<protein>
    <recommendedName>
        <fullName evidence="3">histidine kinase</fullName>
        <ecNumber evidence="3">2.7.13.3</ecNumber>
    </recommendedName>
</protein>
<dbReference type="Gene3D" id="3.30.565.10">
    <property type="entry name" value="Histidine kinase-like ATPase, C-terminal domain"/>
    <property type="match status" value="1"/>
</dbReference>
<name>A0AB94IDC6_9GAMM</name>
<dbReference type="SMART" id="SM00304">
    <property type="entry name" value="HAMP"/>
    <property type="match status" value="1"/>
</dbReference>
<gene>
    <name evidence="17" type="ORF">O970_03780</name>
</gene>
<dbReference type="AlphaFoldDB" id="A0AB94IDC6"/>
<sequence length="435" mass="49667">MNRRLFWKILVIFWVIFVIAFQTTWIAFSFYVEHNGAQFSFVHIPTKVNMIAQLLHISGKDEADKFIQSLLEPERSYYQIISIDEYEALLDDSDNKFDLNDSNDMALYRQIVVAPDGISYLVTFTNPEEGNENKVLFNMPIPLVLMGLFGGLLFSLFLAWNLTRPMKLLQKGFYRISQGDLSVRLYSELKPRHDELSDLGRDFDSMVEKLNILISERQQLLYDVSHELRTPLARLQLAIGLAQQNKQNIDSSLQRIELETQRLSQLIGEILSYSNSEAAQQMEEYFDLKDLLKILIEDANYEAKPMGIKLVLILAPLCNSIIKGNAEQIRRAVENIIRNALRFSKEGDEIVISLSETGKYLHISVRDHGPGVEEHKLSSIFEVFVRIQSPLLGKGYGLGLAIARKVVLAHHGTIYAQNADDGGLIVNIKLPYWKS</sequence>
<feature type="domain" description="HAMP" evidence="16">
    <location>
        <begin position="160"/>
        <end position="215"/>
    </location>
</feature>
<dbReference type="Pfam" id="PF00672">
    <property type="entry name" value="HAMP"/>
    <property type="match status" value="1"/>
</dbReference>
<keyword evidence="8" id="KW-0547">Nucleotide-binding</keyword>
<dbReference type="SUPFAM" id="SSF158472">
    <property type="entry name" value="HAMP domain-like"/>
    <property type="match status" value="1"/>
</dbReference>
<evidence type="ECO:0000256" key="9">
    <source>
        <dbReference type="ARBA" id="ARBA00022777"/>
    </source>
</evidence>
<keyword evidence="6" id="KW-0808">Transferase</keyword>
<evidence type="ECO:0000259" key="16">
    <source>
        <dbReference type="PROSITE" id="PS50885"/>
    </source>
</evidence>
<evidence type="ECO:0000256" key="11">
    <source>
        <dbReference type="ARBA" id="ARBA00022989"/>
    </source>
</evidence>
<dbReference type="SUPFAM" id="SSF55874">
    <property type="entry name" value="ATPase domain of HSP90 chaperone/DNA topoisomerase II/histidine kinase"/>
    <property type="match status" value="1"/>
</dbReference>
<dbReference type="InterPro" id="IPR005467">
    <property type="entry name" value="His_kinase_dom"/>
</dbReference>
<organism evidence="17 18">
    <name type="scientific">Candidatus Schmidhempelia bombi str. Bimp</name>
    <dbReference type="NCBI Taxonomy" id="1387197"/>
    <lineage>
        <taxon>Bacteria</taxon>
        <taxon>Pseudomonadati</taxon>
        <taxon>Pseudomonadota</taxon>
        <taxon>Gammaproteobacteria</taxon>
        <taxon>Orbales</taxon>
        <taxon>Orbaceae</taxon>
        <taxon>Candidatus Schmidhempelia</taxon>
    </lineage>
</organism>
<keyword evidence="4" id="KW-1003">Cell membrane</keyword>
<evidence type="ECO:0000256" key="8">
    <source>
        <dbReference type="ARBA" id="ARBA00022741"/>
    </source>
</evidence>
<feature type="domain" description="Histidine kinase" evidence="15">
    <location>
        <begin position="223"/>
        <end position="434"/>
    </location>
</feature>
<dbReference type="InterPro" id="IPR003660">
    <property type="entry name" value="HAMP_dom"/>
</dbReference>
<dbReference type="GO" id="GO:0000155">
    <property type="term" value="F:phosphorelay sensor kinase activity"/>
    <property type="evidence" value="ECO:0007669"/>
    <property type="project" value="InterPro"/>
</dbReference>
<dbReference type="Gene3D" id="6.10.340.10">
    <property type="match status" value="1"/>
</dbReference>
<evidence type="ECO:0000313" key="17">
    <source>
        <dbReference type="EMBL" id="TEA27426.1"/>
    </source>
</evidence>
<keyword evidence="12" id="KW-0902">Two-component regulatory system</keyword>
<evidence type="ECO:0000256" key="2">
    <source>
        <dbReference type="ARBA" id="ARBA00004651"/>
    </source>
</evidence>
<evidence type="ECO:0000256" key="5">
    <source>
        <dbReference type="ARBA" id="ARBA00022553"/>
    </source>
</evidence>
<dbReference type="InterPro" id="IPR003661">
    <property type="entry name" value="HisK_dim/P_dom"/>
</dbReference>
<keyword evidence="10" id="KW-0067">ATP-binding</keyword>
<comment type="caution">
    <text evidence="17">The sequence shown here is derived from an EMBL/GenBank/DDBJ whole genome shotgun (WGS) entry which is preliminary data.</text>
</comment>
<reference evidence="17 18" key="1">
    <citation type="journal article" date="2014" name="Appl. Environ. Microbiol.">
        <title>Genomic features of a bumble bee symbiont reflect its host environment.</title>
        <authorList>
            <person name="Martinson V.G."/>
            <person name="Magoc T."/>
            <person name="Koch H."/>
            <person name="Salzberg S.L."/>
            <person name="Moran N.A."/>
        </authorList>
    </citation>
    <scope>NUCLEOTIDE SEQUENCE [LARGE SCALE GENOMIC DNA]</scope>
    <source>
        <strain evidence="17 18">Bimp</strain>
    </source>
</reference>
<dbReference type="PANTHER" id="PTHR45528">
    <property type="entry name" value="SENSOR HISTIDINE KINASE CPXA"/>
    <property type="match status" value="1"/>
</dbReference>
<dbReference type="GO" id="GO:0005524">
    <property type="term" value="F:ATP binding"/>
    <property type="evidence" value="ECO:0007669"/>
    <property type="project" value="UniProtKB-KW"/>
</dbReference>
<evidence type="ECO:0000256" key="7">
    <source>
        <dbReference type="ARBA" id="ARBA00022692"/>
    </source>
</evidence>
<evidence type="ECO:0000256" key="14">
    <source>
        <dbReference type="SAM" id="Phobius"/>
    </source>
</evidence>
<comment type="catalytic activity">
    <reaction evidence="1">
        <text>ATP + protein L-histidine = ADP + protein N-phospho-L-histidine.</text>
        <dbReference type="EC" id="2.7.13.3"/>
    </reaction>
</comment>
<dbReference type="InterPro" id="IPR004358">
    <property type="entry name" value="Sig_transdc_His_kin-like_C"/>
</dbReference>
<dbReference type="InterPro" id="IPR036890">
    <property type="entry name" value="HATPase_C_sf"/>
</dbReference>
<dbReference type="Proteomes" id="UP000506160">
    <property type="component" value="Unassembled WGS sequence"/>
</dbReference>
<evidence type="ECO:0000256" key="4">
    <source>
        <dbReference type="ARBA" id="ARBA00022475"/>
    </source>
</evidence>
<dbReference type="PROSITE" id="PS50109">
    <property type="entry name" value="HIS_KIN"/>
    <property type="match status" value="1"/>
</dbReference>
<dbReference type="Pfam" id="PF02518">
    <property type="entry name" value="HATPase_c"/>
    <property type="match status" value="1"/>
</dbReference>
<feature type="transmembrane region" description="Helical" evidence="14">
    <location>
        <begin position="141"/>
        <end position="162"/>
    </location>
</feature>
<feature type="transmembrane region" description="Helical" evidence="14">
    <location>
        <begin position="12"/>
        <end position="32"/>
    </location>
</feature>
<keyword evidence="18" id="KW-1185">Reference proteome</keyword>
<evidence type="ECO:0000256" key="13">
    <source>
        <dbReference type="ARBA" id="ARBA00023136"/>
    </source>
</evidence>
<dbReference type="SUPFAM" id="SSF47384">
    <property type="entry name" value="Homodimeric domain of signal transducing histidine kinase"/>
    <property type="match status" value="1"/>
</dbReference>
<dbReference type="Pfam" id="PF00512">
    <property type="entry name" value="HisKA"/>
    <property type="match status" value="1"/>
</dbReference>
<evidence type="ECO:0000256" key="6">
    <source>
        <dbReference type="ARBA" id="ARBA00022679"/>
    </source>
</evidence>
<accession>A0AB94IDC6</accession>
<proteinExistence type="predicted"/>
<evidence type="ECO:0000256" key="12">
    <source>
        <dbReference type="ARBA" id="ARBA00023012"/>
    </source>
</evidence>
<dbReference type="InterPro" id="IPR050398">
    <property type="entry name" value="HssS/ArlS-like"/>
</dbReference>
<keyword evidence="9" id="KW-0418">Kinase</keyword>
<keyword evidence="5" id="KW-0597">Phosphoprotein</keyword>
<keyword evidence="11 14" id="KW-1133">Transmembrane helix</keyword>
<dbReference type="GO" id="GO:0005886">
    <property type="term" value="C:plasma membrane"/>
    <property type="evidence" value="ECO:0007669"/>
    <property type="project" value="UniProtKB-SubCell"/>
</dbReference>
<evidence type="ECO:0000259" key="15">
    <source>
        <dbReference type="PROSITE" id="PS50109"/>
    </source>
</evidence>
<dbReference type="CDD" id="cd06225">
    <property type="entry name" value="HAMP"/>
    <property type="match status" value="1"/>
</dbReference>
<dbReference type="SMART" id="SM00387">
    <property type="entry name" value="HATPase_c"/>
    <property type="match status" value="1"/>
</dbReference>
<dbReference type="InterPro" id="IPR036097">
    <property type="entry name" value="HisK_dim/P_sf"/>
</dbReference>
<dbReference type="EMBL" id="AWGA01000039">
    <property type="protein sequence ID" value="TEA27426.1"/>
    <property type="molecule type" value="Genomic_DNA"/>
</dbReference>